<reference evidence="8" key="1">
    <citation type="submission" date="2020-08" db="EMBL/GenBank/DDBJ databases">
        <authorList>
            <person name="Cejkova D."/>
            <person name="Kubasova T."/>
            <person name="Jahodarova E."/>
            <person name="Rychlik I."/>
        </authorList>
    </citation>
    <scope>NUCLEOTIDE SEQUENCE</scope>
    <source>
        <strain evidence="8">An836</strain>
    </source>
</reference>
<dbReference type="Pfam" id="PF04464">
    <property type="entry name" value="Glyphos_transf"/>
    <property type="match status" value="1"/>
</dbReference>
<dbReference type="PANTHER" id="PTHR37316">
    <property type="entry name" value="TEICHOIC ACID GLYCEROL-PHOSPHATE PRIMASE"/>
    <property type="match status" value="1"/>
</dbReference>
<dbReference type="InterPro" id="IPR043148">
    <property type="entry name" value="TagF_C"/>
</dbReference>
<dbReference type="Gene3D" id="3.40.50.12580">
    <property type="match status" value="1"/>
</dbReference>
<feature type="domain" description="Glycosyltransferase 2-like" evidence="7">
    <location>
        <begin position="5"/>
        <end position="168"/>
    </location>
</feature>
<dbReference type="GO" id="GO:0019350">
    <property type="term" value="P:teichoic acid biosynthetic process"/>
    <property type="evidence" value="ECO:0007669"/>
    <property type="project" value="UniProtKB-KW"/>
</dbReference>
<sequence>MVKVSVIVPIYNVVEYLEDCLESLAKQTLDDIEVILVDDGSTDGSGKVADAFAASHSFVSCHHIENGGLGHARNYGVRFAHGEYVCFADSDDVIPSYAYEEMAALGDKHGADMVVGDVVRFNSRRTYSSGLHRRAFRDATEVMHISRDHDLLYDTTAWNKLFRRDFYEREHLMWAEGMLYEDIPVTVPAHWKANKVAYLNKTVYRWRARDGVSASITQRRTEIQNFRDRVKAISMVDDFFKSNVDDHALTVAKDVKWLDMDLRLYVNALRDANDDYVDEVISTVGDYLDKVEAEAFDSIRAINRLKYHAIARRDLGMLQDVLQFEKMGMKTLRVKADGNGRFHGDFPFKVDSSLKDMTYELRRFSLKQHVRFAKLDESGLTVGGSMSAYRMDVRKRDDASVSARLVDEQGSLVRPVSMTLEPSSKPHRFNISRNYRRIVRRTNKYDRYQLTIPTETLSGLPEGRYRVDFGYTVSGLSCDRRRLGQPIAGDPPRPFAMRIGDKVVSLTYNFCYDLCIDVVDCSTEVSSVDLIDDHTVAMTREDGSHEVLHTEESLTAWTTFEEPYTATTPVFHHCDAGLLYCVANRHGKLGIKLMPWGALMRNCCIEGSTLSMNLTIPAEAGMAKIHSATLVGRKFGACIPLAFHTEPIRDSSVGEWHLQISIALGDSDQTAAMRDDAYELHIFGDDVTGNPLDFVSYNTCDKRLPIGTVQVRDHRYWAATRTTRFLVTVKRIPGRLDRSKRARRIVAKYVYPMMRLLPLKRKWVVFESFWGRKADCNPGAMYRYMAKYHPEYTCIWSVADPRIAIEGDPRRVVKGSFRYFYVMARAKYLFNNVNFIDAYEKRSGQIEVQTMHGTPLKTLGLDVPGDSPTQRSIDSFLRRCARWDYLVVQSTKVEDITRSCYAYRNAYLETGYPRNDVLFAKNTQEDIAALKHKYGIDSNKKLVLYAPTWRKSGRFDLELDLAEMLDRLGDEYQIGLRVHHLALAGLDKDSLDPRVLNLSYVASMEELFLVSDIVITDYSSLMFDYAILRRPLLFFTYDLEDYRDNLRGFNIDLEKEAPGPLLFDTDQVIAAIQNIDQVQERYADAYARFREHYCIFETGHACEQIYGRVFR</sequence>
<gene>
    <name evidence="8" type="ORF">H7U32_01660</name>
</gene>
<keyword evidence="9" id="KW-1185">Reference proteome</keyword>
<evidence type="ECO:0000256" key="5">
    <source>
        <dbReference type="ARBA" id="ARBA00022944"/>
    </source>
</evidence>
<keyword evidence="3" id="KW-1003">Cell membrane</keyword>
<evidence type="ECO:0000256" key="3">
    <source>
        <dbReference type="ARBA" id="ARBA00022475"/>
    </source>
</evidence>
<dbReference type="InterPro" id="IPR029044">
    <property type="entry name" value="Nucleotide-diphossugar_trans"/>
</dbReference>
<dbReference type="SUPFAM" id="SSF53756">
    <property type="entry name" value="UDP-Glycosyltransferase/glycogen phosphorylase"/>
    <property type="match status" value="1"/>
</dbReference>
<dbReference type="Proteomes" id="UP000718821">
    <property type="component" value="Unassembled WGS sequence"/>
</dbReference>
<reference evidence="8" key="2">
    <citation type="journal article" date="2021" name="Sci. Rep.">
        <title>The distribution of antibiotic resistance genes in chicken gut microbiota commensals.</title>
        <authorList>
            <person name="Juricova H."/>
            <person name="Matiasovicova J."/>
            <person name="Kubasova T."/>
            <person name="Cejkova D."/>
            <person name="Rychlik I."/>
        </authorList>
    </citation>
    <scope>NUCLEOTIDE SEQUENCE</scope>
    <source>
        <strain evidence="8">An836</strain>
    </source>
</reference>
<keyword evidence="4" id="KW-0808">Transferase</keyword>
<comment type="caution">
    <text evidence="8">The sequence shown here is derived from an EMBL/GenBank/DDBJ whole genome shotgun (WGS) entry which is preliminary data.</text>
</comment>
<dbReference type="GO" id="GO:0047355">
    <property type="term" value="F:CDP-glycerol glycerophosphotransferase activity"/>
    <property type="evidence" value="ECO:0007669"/>
    <property type="project" value="InterPro"/>
</dbReference>
<dbReference type="InterPro" id="IPR051612">
    <property type="entry name" value="Teichoic_Acid_Biosynth"/>
</dbReference>
<comment type="subcellular location">
    <subcellularLocation>
        <location evidence="1">Cell membrane</location>
        <topology evidence="1">Peripheral membrane protein</topology>
    </subcellularLocation>
</comment>
<accession>A0A938WVQ1</accession>
<dbReference type="Gene3D" id="3.40.50.11820">
    <property type="match status" value="1"/>
</dbReference>
<evidence type="ECO:0000259" key="7">
    <source>
        <dbReference type="Pfam" id="PF00535"/>
    </source>
</evidence>
<organism evidence="8 9">
    <name type="scientific">Bifidobacterium pullorum subsp. saeculare</name>
    <dbReference type="NCBI Taxonomy" id="78257"/>
    <lineage>
        <taxon>Bacteria</taxon>
        <taxon>Bacillati</taxon>
        <taxon>Actinomycetota</taxon>
        <taxon>Actinomycetes</taxon>
        <taxon>Bifidobacteriales</taxon>
        <taxon>Bifidobacteriaceae</taxon>
        <taxon>Bifidobacterium</taxon>
    </lineage>
</organism>
<dbReference type="EMBL" id="JACLYU010000002">
    <property type="protein sequence ID" value="MBM6699054.1"/>
    <property type="molecule type" value="Genomic_DNA"/>
</dbReference>
<proteinExistence type="inferred from homology"/>
<keyword evidence="5" id="KW-0777">Teichoic acid biosynthesis</keyword>
<protein>
    <submittedName>
        <fullName evidence="8">Bifunctional glycosyltransferase family 2 protein/CDP-glycerol:glycerophosphate glycerophosphotransferase</fullName>
    </submittedName>
</protein>
<keyword evidence="6" id="KW-0472">Membrane</keyword>
<dbReference type="PANTHER" id="PTHR37316:SF3">
    <property type="entry name" value="TEICHOIC ACID GLYCEROL-PHOSPHATE TRANSFERASE"/>
    <property type="match status" value="1"/>
</dbReference>
<dbReference type="CDD" id="cd00761">
    <property type="entry name" value="Glyco_tranf_GTA_type"/>
    <property type="match status" value="1"/>
</dbReference>
<name>A0A938WVQ1_9BIFI</name>
<evidence type="ECO:0000256" key="6">
    <source>
        <dbReference type="ARBA" id="ARBA00023136"/>
    </source>
</evidence>
<evidence type="ECO:0000256" key="4">
    <source>
        <dbReference type="ARBA" id="ARBA00022679"/>
    </source>
</evidence>
<dbReference type="Gene3D" id="3.90.550.10">
    <property type="entry name" value="Spore Coat Polysaccharide Biosynthesis Protein SpsA, Chain A"/>
    <property type="match status" value="1"/>
</dbReference>
<dbReference type="RefSeq" id="WP_204467481.1">
    <property type="nucleotide sequence ID" value="NZ_JACLYU010000002.1"/>
</dbReference>
<evidence type="ECO:0000256" key="1">
    <source>
        <dbReference type="ARBA" id="ARBA00004202"/>
    </source>
</evidence>
<dbReference type="InterPro" id="IPR043149">
    <property type="entry name" value="TagF_N"/>
</dbReference>
<dbReference type="AlphaFoldDB" id="A0A938WVQ1"/>
<evidence type="ECO:0000313" key="8">
    <source>
        <dbReference type="EMBL" id="MBM6699054.1"/>
    </source>
</evidence>
<dbReference type="InterPro" id="IPR001173">
    <property type="entry name" value="Glyco_trans_2-like"/>
</dbReference>
<dbReference type="Pfam" id="PF00535">
    <property type="entry name" value="Glycos_transf_2"/>
    <property type="match status" value="1"/>
</dbReference>
<dbReference type="InterPro" id="IPR007554">
    <property type="entry name" value="Glycerophosphate_synth"/>
</dbReference>
<evidence type="ECO:0000256" key="2">
    <source>
        <dbReference type="ARBA" id="ARBA00010488"/>
    </source>
</evidence>
<evidence type="ECO:0000313" key="9">
    <source>
        <dbReference type="Proteomes" id="UP000718821"/>
    </source>
</evidence>
<comment type="similarity">
    <text evidence="2">Belongs to the CDP-glycerol glycerophosphotransferase family.</text>
</comment>
<dbReference type="SUPFAM" id="SSF53448">
    <property type="entry name" value="Nucleotide-diphospho-sugar transferases"/>
    <property type="match status" value="1"/>
</dbReference>
<dbReference type="GO" id="GO:0005886">
    <property type="term" value="C:plasma membrane"/>
    <property type="evidence" value="ECO:0007669"/>
    <property type="project" value="UniProtKB-SubCell"/>
</dbReference>